<dbReference type="PROSITE" id="PS50057">
    <property type="entry name" value="FERM_3"/>
    <property type="match status" value="1"/>
</dbReference>
<dbReference type="CDD" id="cd14473">
    <property type="entry name" value="FERM_B-lobe"/>
    <property type="match status" value="1"/>
</dbReference>
<dbReference type="InterPro" id="IPR019749">
    <property type="entry name" value="Band_41_domain"/>
</dbReference>
<keyword evidence="3" id="KW-1185">Reference proteome</keyword>
<proteinExistence type="predicted"/>
<dbReference type="PANTHER" id="PTHR45858:SF5">
    <property type="entry name" value="MOESIN_EZRIN_RADIXIN HOMOLOG 1"/>
    <property type="match status" value="1"/>
</dbReference>
<dbReference type="SUPFAM" id="SSF47031">
    <property type="entry name" value="Second domain of FERM"/>
    <property type="match status" value="1"/>
</dbReference>
<dbReference type="Pfam" id="PF09379">
    <property type="entry name" value="FERM_N"/>
    <property type="match status" value="1"/>
</dbReference>
<dbReference type="FunFam" id="1.20.80.10:FF:000005">
    <property type="entry name" value="FERM, RhoGEF and pleckstrin domain-containing protein 1"/>
    <property type="match status" value="1"/>
</dbReference>
<dbReference type="GO" id="GO:0009887">
    <property type="term" value="P:animal organ morphogenesis"/>
    <property type="evidence" value="ECO:0007669"/>
    <property type="project" value="UniProtKB-ARBA"/>
</dbReference>
<dbReference type="InterPro" id="IPR000299">
    <property type="entry name" value="FERM_domain"/>
</dbReference>
<dbReference type="AlphaFoldDB" id="A0A4Y2DFQ7"/>
<dbReference type="Proteomes" id="UP000499080">
    <property type="component" value="Unassembled WGS sequence"/>
</dbReference>
<dbReference type="PANTHER" id="PTHR45858">
    <property type="entry name" value="FERM DOMAIN CONTAINING PROTEIN"/>
    <property type="match status" value="1"/>
</dbReference>
<gene>
    <name evidence="2" type="primary">Farp1_2</name>
    <name evidence="2" type="ORF">AVEN_95257_1</name>
</gene>
<dbReference type="EMBL" id="BGPR01000362">
    <property type="protein sequence ID" value="GBM15623.1"/>
    <property type="molecule type" value="Genomic_DNA"/>
</dbReference>
<dbReference type="Gene3D" id="1.20.80.10">
    <property type="match status" value="1"/>
</dbReference>
<organism evidence="2 3">
    <name type="scientific">Araneus ventricosus</name>
    <name type="common">Orbweaver spider</name>
    <name type="synonym">Epeira ventricosa</name>
    <dbReference type="NCBI Taxonomy" id="182803"/>
    <lineage>
        <taxon>Eukaryota</taxon>
        <taxon>Metazoa</taxon>
        <taxon>Ecdysozoa</taxon>
        <taxon>Arthropoda</taxon>
        <taxon>Chelicerata</taxon>
        <taxon>Arachnida</taxon>
        <taxon>Araneae</taxon>
        <taxon>Araneomorphae</taxon>
        <taxon>Entelegynae</taxon>
        <taxon>Araneoidea</taxon>
        <taxon>Araneidae</taxon>
        <taxon>Araneus</taxon>
    </lineage>
</organism>
<dbReference type="SUPFAM" id="SSF54236">
    <property type="entry name" value="Ubiquitin-like"/>
    <property type="match status" value="1"/>
</dbReference>
<dbReference type="PRINTS" id="PR00935">
    <property type="entry name" value="BAND41"/>
</dbReference>
<accession>A0A4Y2DFQ7</accession>
<dbReference type="InterPro" id="IPR035963">
    <property type="entry name" value="FERM_2"/>
</dbReference>
<feature type="domain" description="FERM" evidence="1">
    <location>
        <begin position="1"/>
        <end position="322"/>
    </location>
</feature>
<evidence type="ECO:0000313" key="2">
    <source>
        <dbReference type="EMBL" id="GBM15623.1"/>
    </source>
</evidence>
<dbReference type="SMART" id="SM00295">
    <property type="entry name" value="B41"/>
    <property type="match status" value="1"/>
</dbReference>
<dbReference type="Pfam" id="PF00373">
    <property type="entry name" value="FERM_M"/>
    <property type="match status" value="1"/>
</dbReference>
<evidence type="ECO:0000313" key="3">
    <source>
        <dbReference type="Proteomes" id="UP000499080"/>
    </source>
</evidence>
<dbReference type="PROSITE" id="PS00660">
    <property type="entry name" value="FERM_1"/>
    <property type="match status" value="1"/>
</dbReference>
<dbReference type="GO" id="GO:0071944">
    <property type="term" value="C:cell periphery"/>
    <property type="evidence" value="ECO:0007669"/>
    <property type="project" value="UniProtKB-ARBA"/>
</dbReference>
<dbReference type="InterPro" id="IPR051835">
    <property type="entry name" value="RAC1-GEF"/>
</dbReference>
<dbReference type="InterPro" id="IPR014352">
    <property type="entry name" value="FERM/acyl-CoA-bd_prot_sf"/>
</dbReference>
<evidence type="ECO:0000259" key="1">
    <source>
        <dbReference type="PROSITE" id="PS50057"/>
    </source>
</evidence>
<dbReference type="OrthoDB" id="9990815at2759"/>
<dbReference type="InterPro" id="IPR019748">
    <property type="entry name" value="FERM_central"/>
</dbReference>
<dbReference type="GO" id="GO:0048731">
    <property type="term" value="P:system development"/>
    <property type="evidence" value="ECO:0007669"/>
    <property type="project" value="UniProtKB-ARBA"/>
</dbReference>
<name>A0A4Y2DFQ7_ARAVE</name>
<dbReference type="InterPro" id="IPR018979">
    <property type="entry name" value="FERM_N"/>
</dbReference>
<dbReference type="InterPro" id="IPR019747">
    <property type="entry name" value="FERM_CS"/>
</dbReference>
<reference evidence="2 3" key="1">
    <citation type="journal article" date="2019" name="Sci. Rep.">
        <title>Orb-weaving spider Araneus ventricosus genome elucidates the spidroin gene catalogue.</title>
        <authorList>
            <person name="Kono N."/>
            <person name="Nakamura H."/>
            <person name="Ohtoshi R."/>
            <person name="Moran D.A.P."/>
            <person name="Shinohara A."/>
            <person name="Yoshida Y."/>
            <person name="Fujiwara M."/>
            <person name="Mori M."/>
            <person name="Tomita M."/>
            <person name="Arakawa K."/>
        </authorList>
    </citation>
    <scope>NUCLEOTIDE SEQUENCE [LARGE SCALE GENOMIC DNA]</scope>
</reference>
<sequence length="808" mass="92305">MFVVCFKALGKVLFDQVCKLLNLLETDYFGLEYIDCAGTKFWLDYEKPMCRQMGLSMINPIMTFCVKFYTPDPAQLEEEYTRYLFSLQIKRDLAQGILLCNDNTAALMASYIVQAECGDFVSEDYPDHTYVSSFKFVPHQDAEFEHKIMENHKKHINTGNVERRVLVTKQKQYGRRAITSHQGTIGHKGKEGSASKSSKLFFPSQHAANPNTSIVPESGGIQDNHIPPSSPAVAPDVPHSPAVVPSSGIKKYLLKENICKSEILWCLQAIATHRSLRSAEKDAKLFSQMFKDSEIAKGIQLGRDKMAYFLIIGIAPFFKENFMKELLLCEHLVIGFDESLNKISQMQQMDLIVRFWCLATNEVKTRYLNSAFLGRSCSEDLLAAFKEATKPLNLKKLFQVSMDGPNANFKFFKELTSCIKEGPEDPEILNMGSCGLHSVNLAFKTGAKCTNWKIFDFMRALYYVFKNSPARRALYMLYTNSKEFPKKFCAIRWLENSQVAERCLNILPHIKVFIEQVEKDKNAPTSKSYVTIKEHISDPLLPAKLAFFQSIANEFESFLTEYQTDVPLIPFLFEDLTNLVSRFLKRFVLRDALKEGNILNVDFENVASFLPSKKIDVGISALCHIKKAKASEGQLNTFFKDARKFLIGCVRKLLERSPLIYILTRSVSCFNPMVTLSETLFEQRLTKLLLILCENNWMTPISADKAKNQLKEVCAESKNVSKLKMYRRTERVDKFWFDLLSTYPKPCNDAISLLKMIMILSHGNSNVERGFSINKECLWENMKEQTLIARRIVYDSIHANGGINNFEV</sequence>
<dbReference type="InterPro" id="IPR029071">
    <property type="entry name" value="Ubiquitin-like_domsf"/>
</dbReference>
<dbReference type="GO" id="GO:0005085">
    <property type="term" value="F:guanyl-nucleotide exchange factor activity"/>
    <property type="evidence" value="ECO:0007669"/>
    <property type="project" value="TreeGrafter"/>
</dbReference>
<protein>
    <submittedName>
        <fullName evidence="2">FERM, ARHGEF and pleckstrin domain-containing protein 1</fullName>
    </submittedName>
</protein>
<dbReference type="Gene3D" id="3.10.20.90">
    <property type="entry name" value="Phosphatidylinositol 3-kinase Catalytic Subunit, Chain A, domain 1"/>
    <property type="match status" value="1"/>
</dbReference>
<comment type="caution">
    <text evidence="2">The sequence shown here is derived from an EMBL/GenBank/DDBJ whole genome shotgun (WGS) entry which is preliminary data.</text>
</comment>